<dbReference type="SUPFAM" id="SSF56784">
    <property type="entry name" value="HAD-like"/>
    <property type="match status" value="1"/>
</dbReference>
<keyword evidence="1" id="KW-1185">Reference proteome</keyword>
<organism evidence="1 2">
    <name type="scientific">Ascaris lumbricoides</name>
    <name type="common">Giant roundworm</name>
    <dbReference type="NCBI Taxonomy" id="6252"/>
    <lineage>
        <taxon>Eukaryota</taxon>
        <taxon>Metazoa</taxon>
        <taxon>Ecdysozoa</taxon>
        <taxon>Nematoda</taxon>
        <taxon>Chromadorea</taxon>
        <taxon>Rhabditida</taxon>
        <taxon>Spirurina</taxon>
        <taxon>Ascaridomorpha</taxon>
        <taxon>Ascaridoidea</taxon>
        <taxon>Ascarididae</taxon>
        <taxon>Ascaris</taxon>
    </lineage>
</organism>
<dbReference type="Proteomes" id="UP000036681">
    <property type="component" value="Unplaced"/>
</dbReference>
<proteinExistence type="predicted"/>
<protein>
    <submittedName>
        <fullName evidence="2">Uncharacterized protein</fullName>
    </submittedName>
</protein>
<dbReference type="Pfam" id="PF00702">
    <property type="entry name" value="Hydrolase"/>
    <property type="match status" value="1"/>
</dbReference>
<reference evidence="2" key="1">
    <citation type="submission" date="2023-03" db="UniProtKB">
        <authorList>
            <consortium name="WormBaseParasite"/>
        </authorList>
    </citation>
    <scope>IDENTIFICATION</scope>
</reference>
<name>A0A9J2PTB9_ASCLU</name>
<dbReference type="PANTHER" id="PTHR18901">
    <property type="entry name" value="2-DEOXYGLUCOSE-6-PHOSPHATE PHOSPHATASE 2"/>
    <property type="match status" value="1"/>
</dbReference>
<dbReference type="InterPro" id="IPR006439">
    <property type="entry name" value="HAD-SF_hydro_IA"/>
</dbReference>
<dbReference type="InterPro" id="IPR023214">
    <property type="entry name" value="HAD_sf"/>
</dbReference>
<dbReference type="SFLD" id="SFLDS00003">
    <property type="entry name" value="Haloacid_Dehalogenase"/>
    <property type="match status" value="1"/>
</dbReference>
<dbReference type="GO" id="GO:0016791">
    <property type="term" value="F:phosphatase activity"/>
    <property type="evidence" value="ECO:0007669"/>
    <property type="project" value="TreeGrafter"/>
</dbReference>
<dbReference type="InterPro" id="IPR036412">
    <property type="entry name" value="HAD-like_sf"/>
</dbReference>
<dbReference type="SFLD" id="SFLDG01129">
    <property type="entry name" value="C1.5:_HAD__Beta-PGM__Phosphata"/>
    <property type="match status" value="1"/>
</dbReference>
<accession>A0A9J2PTB9</accession>
<dbReference type="Gene3D" id="1.10.150.240">
    <property type="entry name" value="Putative phosphatase, domain 2"/>
    <property type="match status" value="1"/>
</dbReference>
<sequence>MILFQVAHAGFCLGAGILSKVVDRLLQMDESPPITHVIWDLDGLLIDTESVYTEANAQAMAKYGKKYTLELKVMTMGMKHDVSVARVLKEVGLSDTVTVEEYSVLYDHLLREMLPDCEMMPGAMRLVRHFAKHNIPMAICTGSCTFEYELKVQKHKELTDLIPLRVRINAVFSLEFAKFFEEMCPVLTGDDPAVVHGKPAPDGFLVTMSRFEKKPAAAKHVLVFEDSPNGVRSAIAAGMQVVMIPDWNYSKPPEEVMDRISAVLDSLEDFRPETMGLPPLELKGIQLNCLIDLSLVITVLADSSYVLAYPTRA</sequence>
<evidence type="ECO:0000313" key="2">
    <source>
        <dbReference type="WBParaSite" id="ALUE_0001252401-mRNA-1"/>
    </source>
</evidence>
<dbReference type="PANTHER" id="PTHR18901:SF38">
    <property type="entry name" value="PSEUDOURIDINE-5'-PHOSPHATASE"/>
    <property type="match status" value="1"/>
</dbReference>
<dbReference type="WBParaSite" id="ALUE_0001252401-mRNA-1">
    <property type="protein sequence ID" value="ALUE_0001252401-mRNA-1"/>
    <property type="gene ID" value="ALUE_0001252401"/>
</dbReference>
<dbReference type="InterPro" id="IPR023198">
    <property type="entry name" value="PGP-like_dom2"/>
</dbReference>
<dbReference type="AlphaFoldDB" id="A0A9J2PTB9"/>
<evidence type="ECO:0000313" key="1">
    <source>
        <dbReference type="Proteomes" id="UP000036681"/>
    </source>
</evidence>
<dbReference type="Gene3D" id="3.40.50.1000">
    <property type="entry name" value="HAD superfamily/HAD-like"/>
    <property type="match status" value="1"/>
</dbReference>
<dbReference type="NCBIfam" id="TIGR01509">
    <property type="entry name" value="HAD-SF-IA-v3"/>
    <property type="match status" value="1"/>
</dbReference>